<gene>
    <name evidence="2" type="ORF">JG688_00014286</name>
</gene>
<dbReference type="AlphaFoldDB" id="A0A8J5IL99"/>
<reference evidence="2" key="1">
    <citation type="submission" date="2021-01" db="EMBL/GenBank/DDBJ databases">
        <title>Phytophthora aleatoria, a newly-described species from Pinus radiata is distinct from Phytophthora cactorum isolates based on comparative genomics.</title>
        <authorList>
            <person name="Mcdougal R."/>
            <person name="Panda P."/>
            <person name="Williams N."/>
            <person name="Studholme D.J."/>
        </authorList>
    </citation>
    <scope>NUCLEOTIDE SEQUENCE</scope>
    <source>
        <strain evidence="2">NZFS 4037</strain>
    </source>
</reference>
<keyword evidence="3" id="KW-1185">Reference proteome</keyword>
<feature type="compositionally biased region" description="Basic and acidic residues" evidence="1">
    <location>
        <begin position="43"/>
        <end position="66"/>
    </location>
</feature>
<accession>A0A8J5IL99</accession>
<evidence type="ECO:0000313" key="3">
    <source>
        <dbReference type="Proteomes" id="UP000709295"/>
    </source>
</evidence>
<proteinExistence type="predicted"/>
<protein>
    <submittedName>
        <fullName evidence="2">Uncharacterized protein</fullName>
    </submittedName>
</protein>
<dbReference type="EMBL" id="JAENGY010001338">
    <property type="protein sequence ID" value="KAG6950159.1"/>
    <property type="molecule type" value="Genomic_DNA"/>
</dbReference>
<comment type="caution">
    <text evidence="2">The sequence shown here is derived from an EMBL/GenBank/DDBJ whole genome shotgun (WGS) entry which is preliminary data.</text>
</comment>
<dbReference type="Proteomes" id="UP000709295">
    <property type="component" value="Unassembled WGS sequence"/>
</dbReference>
<sequence>MEGLEDDEEQLFVSIRVVATRTQTPNPTPTPILSWLRSMGSKTDAKADEGHDDTKPDAELGDKVDVDIGSCVNAKYDVEPDEAPDENQANNVGDDEATTNARFRVGSSGIDESGDSGKEENGVNAIDIADGEPDGHVNDDEHIMGM</sequence>
<evidence type="ECO:0000256" key="1">
    <source>
        <dbReference type="SAM" id="MobiDB-lite"/>
    </source>
</evidence>
<feature type="region of interest" description="Disordered" evidence="1">
    <location>
        <begin position="22"/>
        <end position="146"/>
    </location>
</feature>
<feature type="compositionally biased region" description="Basic and acidic residues" evidence="1">
    <location>
        <begin position="133"/>
        <end position="146"/>
    </location>
</feature>
<name>A0A8J5IL99_9STRA</name>
<organism evidence="2 3">
    <name type="scientific">Phytophthora aleatoria</name>
    <dbReference type="NCBI Taxonomy" id="2496075"/>
    <lineage>
        <taxon>Eukaryota</taxon>
        <taxon>Sar</taxon>
        <taxon>Stramenopiles</taxon>
        <taxon>Oomycota</taxon>
        <taxon>Peronosporomycetes</taxon>
        <taxon>Peronosporales</taxon>
        <taxon>Peronosporaceae</taxon>
        <taxon>Phytophthora</taxon>
    </lineage>
</organism>
<evidence type="ECO:0000313" key="2">
    <source>
        <dbReference type="EMBL" id="KAG6950159.1"/>
    </source>
</evidence>